<feature type="domain" description="DDE Tnp4" evidence="3">
    <location>
        <begin position="75"/>
        <end position="157"/>
    </location>
</feature>
<gene>
    <name evidence="4" type="ORF">FRY97_22000</name>
</gene>
<evidence type="ECO:0000313" key="4">
    <source>
        <dbReference type="EMBL" id="TXB54409.1"/>
    </source>
</evidence>
<dbReference type="GO" id="GO:0046872">
    <property type="term" value="F:metal ion binding"/>
    <property type="evidence" value="ECO:0007669"/>
    <property type="project" value="UniProtKB-KW"/>
</dbReference>
<accession>A0A5C6REN7</accession>
<comment type="cofactor">
    <cofactor evidence="1">
        <name>a divalent metal cation</name>
        <dbReference type="ChEBI" id="CHEBI:60240"/>
    </cofactor>
</comment>
<feature type="non-terminal residue" evidence="4">
    <location>
        <position position="158"/>
    </location>
</feature>
<evidence type="ECO:0000256" key="1">
    <source>
        <dbReference type="ARBA" id="ARBA00001968"/>
    </source>
</evidence>
<dbReference type="OrthoDB" id="517619at2"/>
<evidence type="ECO:0000256" key="2">
    <source>
        <dbReference type="ARBA" id="ARBA00022723"/>
    </source>
</evidence>
<protein>
    <submittedName>
        <fullName evidence="4">Transposase family protein</fullName>
    </submittedName>
</protein>
<name>A0A5C6REN7_9BACT</name>
<proteinExistence type="predicted"/>
<reference evidence="4 5" key="1">
    <citation type="submission" date="2019-08" db="EMBL/GenBank/DDBJ databases">
        <title>Genome of Phaeodactylibacter luteus.</title>
        <authorList>
            <person name="Bowman J.P."/>
        </authorList>
    </citation>
    <scope>NUCLEOTIDE SEQUENCE [LARGE SCALE GENOMIC DNA]</scope>
    <source>
        <strain evidence="4 5">KCTC 42180</strain>
    </source>
</reference>
<evidence type="ECO:0000313" key="5">
    <source>
        <dbReference type="Proteomes" id="UP000321580"/>
    </source>
</evidence>
<keyword evidence="5" id="KW-1185">Reference proteome</keyword>
<sequence length="158" mass="18502">MYLYKINPLQEVAGATFDMNQGQVSRWKKVLTPVLLEALKDLDLHAARNTEELIRLFRSRQRKSTIDENIDSMHLDVTERPIERNTDREAQQNDYSKKQADHTIKNTIICDEYQFIHFVGFTWRGAIHDKAMIDEEITSFDHPVFTDLWLSKDAGYQG</sequence>
<organism evidence="4 5">
    <name type="scientific">Phaeodactylibacter luteus</name>
    <dbReference type="NCBI Taxonomy" id="1564516"/>
    <lineage>
        <taxon>Bacteria</taxon>
        <taxon>Pseudomonadati</taxon>
        <taxon>Bacteroidota</taxon>
        <taxon>Saprospiria</taxon>
        <taxon>Saprospirales</taxon>
        <taxon>Haliscomenobacteraceae</taxon>
        <taxon>Phaeodactylibacter</taxon>
    </lineage>
</organism>
<dbReference type="InterPro" id="IPR027806">
    <property type="entry name" value="HARBI1_dom"/>
</dbReference>
<dbReference type="EMBL" id="VOOR01000174">
    <property type="protein sequence ID" value="TXB54409.1"/>
    <property type="molecule type" value="Genomic_DNA"/>
</dbReference>
<evidence type="ECO:0000259" key="3">
    <source>
        <dbReference type="Pfam" id="PF13359"/>
    </source>
</evidence>
<dbReference type="AlphaFoldDB" id="A0A5C6REN7"/>
<comment type="caution">
    <text evidence="4">The sequence shown here is derived from an EMBL/GenBank/DDBJ whole genome shotgun (WGS) entry which is preliminary data.</text>
</comment>
<keyword evidence="2" id="KW-0479">Metal-binding</keyword>
<dbReference type="RefSeq" id="WP_147169774.1">
    <property type="nucleotide sequence ID" value="NZ_VOOR01000174.1"/>
</dbReference>
<dbReference type="Pfam" id="PF13359">
    <property type="entry name" value="DDE_Tnp_4"/>
    <property type="match status" value="1"/>
</dbReference>
<dbReference type="Proteomes" id="UP000321580">
    <property type="component" value="Unassembled WGS sequence"/>
</dbReference>